<dbReference type="InterPro" id="IPR036847">
    <property type="entry name" value="RimP_C_sf"/>
</dbReference>
<name>A0A941CQH1_9CLOT</name>
<dbReference type="SUPFAM" id="SSF75420">
    <property type="entry name" value="YhbC-like, N-terminal domain"/>
    <property type="match status" value="1"/>
</dbReference>
<feature type="domain" description="Ribosome maturation factor RimP N-terminal" evidence="4">
    <location>
        <begin position="15"/>
        <end position="81"/>
    </location>
</feature>
<sequence>MEKLNLLEDLFRREVEGLGYRLYHMEYVKEEGMNILRFYIDRPEGIALEDCEKVSRRMSDLLDEKDPIAEDYNLEVSSPGIFRTLFTLEHMKEALGAQVMVRTKKPVKGAKKFKAILKMADETMIVVTLGNEDVEIPMDNLKQLNIEVDL</sequence>
<dbReference type="Gene3D" id="3.30.300.70">
    <property type="entry name" value="RimP-like superfamily, N-terminal"/>
    <property type="match status" value="1"/>
</dbReference>
<dbReference type="PANTHER" id="PTHR33867:SF1">
    <property type="entry name" value="RIBOSOME MATURATION FACTOR RIMP"/>
    <property type="match status" value="1"/>
</dbReference>
<dbReference type="InterPro" id="IPR035956">
    <property type="entry name" value="RimP_N_sf"/>
</dbReference>
<keyword evidence="7" id="KW-1185">Reference proteome</keyword>
<dbReference type="Pfam" id="PF02576">
    <property type="entry name" value="RimP_N"/>
    <property type="match status" value="1"/>
</dbReference>
<dbReference type="AlphaFoldDB" id="A0A941CQH1"/>
<dbReference type="GO" id="GO:0005829">
    <property type="term" value="C:cytosol"/>
    <property type="evidence" value="ECO:0007669"/>
    <property type="project" value="TreeGrafter"/>
</dbReference>
<dbReference type="EMBL" id="JAGSCS010000003">
    <property type="protein sequence ID" value="MBR0575493.1"/>
    <property type="molecule type" value="Genomic_DNA"/>
</dbReference>
<evidence type="ECO:0000256" key="1">
    <source>
        <dbReference type="ARBA" id="ARBA00022490"/>
    </source>
</evidence>
<evidence type="ECO:0000256" key="3">
    <source>
        <dbReference type="HAMAP-Rule" id="MF_01077"/>
    </source>
</evidence>
<comment type="function">
    <text evidence="3">Required for maturation of 30S ribosomal subunits.</text>
</comment>
<comment type="caution">
    <text evidence="6">The sequence shown here is derived from an EMBL/GenBank/DDBJ whole genome shotgun (WGS) entry which is preliminary data.</text>
</comment>
<gene>
    <name evidence="3" type="primary">rimP</name>
    <name evidence="6" type="ORF">KCG48_03970</name>
</gene>
<keyword evidence="2 3" id="KW-0690">Ribosome biogenesis</keyword>
<comment type="similarity">
    <text evidence="3">Belongs to the RimP family.</text>
</comment>
<reference evidence="6" key="1">
    <citation type="submission" date="2021-04" db="EMBL/GenBank/DDBJ databases">
        <title>Proteiniclasticum sedimins sp. nov., an obligate anaerobic bacterium isolated from anaerobic sludge.</title>
        <authorList>
            <person name="Liu J."/>
        </authorList>
    </citation>
    <scope>NUCLEOTIDE SEQUENCE</scope>
    <source>
        <strain evidence="6">BAD-10</strain>
    </source>
</reference>
<feature type="domain" description="Ribosome maturation factor RimP C-terminal" evidence="5">
    <location>
        <begin position="85"/>
        <end position="148"/>
    </location>
</feature>
<evidence type="ECO:0000259" key="5">
    <source>
        <dbReference type="Pfam" id="PF17384"/>
    </source>
</evidence>
<dbReference type="Gene3D" id="2.30.30.180">
    <property type="entry name" value="Ribosome maturation factor RimP, C-terminal domain"/>
    <property type="match status" value="1"/>
</dbReference>
<dbReference type="RefSeq" id="WP_211800087.1">
    <property type="nucleotide sequence ID" value="NZ_JAGSCS010000003.1"/>
</dbReference>
<proteinExistence type="inferred from homology"/>
<dbReference type="Pfam" id="PF17384">
    <property type="entry name" value="DUF150_C"/>
    <property type="match status" value="1"/>
</dbReference>
<evidence type="ECO:0000313" key="6">
    <source>
        <dbReference type="EMBL" id="MBR0575493.1"/>
    </source>
</evidence>
<dbReference type="GO" id="GO:0000028">
    <property type="term" value="P:ribosomal small subunit assembly"/>
    <property type="evidence" value="ECO:0007669"/>
    <property type="project" value="TreeGrafter"/>
</dbReference>
<evidence type="ECO:0000256" key="2">
    <source>
        <dbReference type="ARBA" id="ARBA00022517"/>
    </source>
</evidence>
<dbReference type="Proteomes" id="UP000675379">
    <property type="component" value="Unassembled WGS sequence"/>
</dbReference>
<dbReference type="GO" id="GO:0006412">
    <property type="term" value="P:translation"/>
    <property type="evidence" value="ECO:0007669"/>
    <property type="project" value="TreeGrafter"/>
</dbReference>
<dbReference type="CDD" id="cd01734">
    <property type="entry name" value="YlxS_C"/>
    <property type="match status" value="1"/>
</dbReference>
<dbReference type="FunFam" id="3.30.300.70:FF:000001">
    <property type="entry name" value="Ribosome maturation factor RimP"/>
    <property type="match status" value="1"/>
</dbReference>
<dbReference type="HAMAP" id="MF_01077">
    <property type="entry name" value="RimP"/>
    <property type="match status" value="1"/>
</dbReference>
<dbReference type="InterPro" id="IPR028998">
    <property type="entry name" value="RimP_C"/>
</dbReference>
<accession>A0A941CQH1</accession>
<evidence type="ECO:0000313" key="7">
    <source>
        <dbReference type="Proteomes" id="UP000675379"/>
    </source>
</evidence>
<dbReference type="PANTHER" id="PTHR33867">
    <property type="entry name" value="RIBOSOME MATURATION FACTOR RIMP"/>
    <property type="match status" value="1"/>
</dbReference>
<evidence type="ECO:0000259" key="4">
    <source>
        <dbReference type="Pfam" id="PF02576"/>
    </source>
</evidence>
<dbReference type="InterPro" id="IPR028989">
    <property type="entry name" value="RimP_N"/>
</dbReference>
<organism evidence="6 7">
    <name type="scientific">Proteiniclasticum sediminis</name>
    <dbReference type="NCBI Taxonomy" id="2804028"/>
    <lineage>
        <taxon>Bacteria</taxon>
        <taxon>Bacillati</taxon>
        <taxon>Bacillota</taxon>
        <taxon>Clostridia</taxon>
        <taxon>Eubacteriales</taxon>
        <taxon>Clostridiaceae</taxon>
        <taxon>Proteiniclasticum</taxon>
    </lineage>
</organism>
<comment type="subcellular location">
    <subcellularLocation>
        <location evidence="3">Cytoplasm</location>
    </subcellularLocation>
</comment>
<dbReference type="InterPro" id="IPR003728">
    <property type="entry name" value="Ribosome_maturation_RimP"/>
</dbReference>
<protein>
    <recommendedName>
        <fullName evidence="3">Ribosome maturation factor RimP</fullName>
    </recommendedName>
</protein>
<dbReference type="SUPFAM" id="SSF74942">
    <property type="entry name" value="YhbC-like, C-terminal domain"/>
    <property type="match status" value="1"/>
</dbReference>
<keyword evidence="1 3" id="KW-0963">Cytoplasm</keyword>